<sequence length="428" mass="48076">MYSLVHHGRRFVELRKCCSLRVSVQNASAFSNSFSSATATDVRIRDGRKGNNFTVSYLVDSLGLSKKLAESISRKVRSEGKANPDSVLSLFRSYGFTDSQISSIITDYPLLLTADAEKSLGPKFKFLQSRGASSSELTEIVSTVPKILAKKEGKSISRYYDLVKEIIEADKSSKFQKLSLSLPQGSKQEHKIRNISALRELGMPQKLLFSLLVSGGGFVCGKEKFEESIKKVVEMGFDPTTAKFVEALRVIQGFSDKVIEEKVNACKRLGFVVEDAWTVFKKWPSLMKNSEKKIENSIETFIGLGFTRDEFAIIVKRYPICIGLSAESVKKKTEFLVKKMNWPLKNVVSTPAVLGLSMEKRIVPRCNVIRELMSKGLLGDRGRELQLPPMQYVLNMTNQLFLERYVMKHDDKELVAELMSIFTNGQVS</sequence>
<dbReference type="InterPro" id="IPR003690">
    <property type="entry name" value="MTERF"/>
</dbReference>
<comment type="similarity">
    <text evidence="1">Belongs to the mTERF family.</text>
</comment>
<dbReference type="Pfam" id="PF02536">
    <property type="entry name" value="mTERF"/>
    <property type="match status" value="1"/>
</dbReference>
<dbReference type="GO" id="GO:0006353">
    <property type="term" value="P:DNA-templated transcription termination"/>
    <property type="evidence" value="ECO:0007669"/>
    <property type="project" value="UniProtKB-KW"/>
</dbReference>
<proteinExistence type="inferred from homology"/>
<name>A0ABD1C9E2_CARAN</name>
<dbReference type="InterPro" id="IPR038538">
    <property type="entry name" value="MTERF_sf"/>
</dbReference>
<dbReference type="FunFam" id="1.25.70.10:FF:000040">
    <property type="entry name" value="Mitochondrial transcription termination factor family protein"/>
    <property type="match status" value="1"/>
</dbReference>
<protein>
    <submittedName>
        <fullName evidence="4">Transcription termination factor MTERF15</fullName>
    </submittedName>
</protein>
<organism evidence="4 5">
    <name type="scientific">Cardamine amara subsp. amara</name>
    <dbReference type="NCBI Taxonomy" id="228776"/>
    <lineage>
        <taxon>Eukaryota</taxon>
        <taxon>Viridiplantae</taxon>
        <taxon>Streptophyta</taxon>
        <taxon>Embryophyta</taxon>
        <taxon>Tracheophyta</taxon>
        <taxon>Spermatophyta</taxon>
        <taxon>Magnoliopsida</taxon>
        <taxon>eudicotyledons</taxon>
        <taxon>Gunneridae</taxon>
        <taxon>Pentapetalae</taxon>
        <taxon>rosids</taxon>
        <taxon>malvids</taxon>
        <taxon>Brassicales</taxon>
        <taxon>Brassicaceae</taxon>
        <taxon>Cardamineae</taxon>
        <taxon>Cardamine</taxon>
    </lineage>
</organism>
<dbReference type="AlphaFoldDB" id="A0ABD1C9E2"/>
<dbReference type="PANTHER" id="PTHR13068">
    <property type="entry name" value="CGI-12 PROTEIN-RELATED"/>
    <property type="match status" value="1"/>
</dbReference>
<evidence type="ECO:0000256" key="1">
    <source>
        <dbReference type="ARBA" id="ARBA00007692"/>
    </source>
</evidence>
<keyword evidence="5" id="KW-1185">Reference proteome</keyword>
<keyword evidence="2" id="KW-0804">Transcription</keyword>
<evidence type="ECO:0000256" key="3">
    <source>
        <dbReference type="ARBA" id="ARBA00022946"/>
    </source>
</evidence>
<keyword evidence="2" id="KW-0805">Transcription regulation</keyword>
<comment type="caution">
    <text evidence="4">The sequence shown here is derived from an EMBL/GenBank/DDBJ whole genome shotgun (WGS) entry which is preliminary data.</text>
</comment>
<evidence type="ECO:0000313" key="5">
    <source>
        <dbReference type="Proteomes" id="UP001558713"/>
    </source>
</evidence>
<dbReference type="Gene3D" id="1.25.70.10">
    <property type="entry name" value="Transcription termination factor 3, mitochondrial"/>
    <property type="match status" value="1"/>
</dbReference>
<keyword evidence="3" id="KW-0809">Transit peptide</keyword>
<reference evidence="4 5" key="1">
    <citation type="submission" date="2024-04" db="EMBL/GenBank/DDBJ databases">
        <title>Genome assembly C_amara_ONT_v2.</title>
        <authorList>
            <person name="Yant L."/>
            <person name="Moore C."/>
            <person name="Slenker M."/>
        </authorList>
    </citation>
    <scope>NUCLEOTIDE SEQUENCE [LARGE SCALE GENOMIC DNA]</scope>
    <source>
        <tissue evidence="4">Leaf</tissue>
    </source>
</reference>
<evidence type="ECO:0000313" key="4">
    <source>
        <dbReference type="EMBL" id="KAL1226109.1"/>
    </source>
</evidence>
<dbReference type="Proteomes" id="UP001558713">
    <property type="component" value="Unassembled WGS sequence"/>
</dbReference>
<dbReference type="SMART" id="SM00733">
    <property type="entry name" value="Mterf"/>
    <property type="match status" value="6"/>
</dbReference>
<accession>A0ABD1C9E2</accession>
<dbReference type="GO" id="GO:0005737">
    <property type="term" value="C:cytoplasm"/>
    <property type="evidence" value="ECO:0007669"/>
    <property type="project" value="UniProtKB-ARBA"/>
</dbReference>
<keyword evidence="2" id="KW-0806">Transcription termination</keyword>
<gene>
    <name evidence="4" type="ORF">V5N11_010433</name>
</gene>
<dbReference type="PANTHER" id="PTHR13068:SF161">
    <property type="entry name" value="F19K23.4 PROTEIN-RELATED"/>
    <property type="match status" value="1"/>
</dbReference>
<evidence type="ECO:0000256" key="2">
    <source>
        <dbReference type="ARBA" id="ARBA00022472"/>
    </source>
</evidence>
<dbReference type="EMBL" id="JBANAX010000010">
    <property type="protein sequence ID" value="KAL1226109.1"/>
    <property type="molecule type" value="Genomic_DNA"/>
</dbReference>